<dbReference type="InterPro" id="IPR014729">
    <property type="entry name" value="Rossmann-like_a/b/a_fold"/>
</dbReference>
<dbReference type="RefSeq" id="WP_044050302.1">
    <property type="nucleotide sequence ID" value="NZ_CP003984.1"/>
</dbReference>
<comment type="pathway">
    <text evidence="3 15">Cofactor biosynthesis; FMN biosynthesis; FMN from riboflavin (ATP route): step 1/1.</text>
</comment>
<evidence type="ECO:0000256" key="2">
    <source>
        <dbReference type="ARBA" id="ARBA00004726"/>
    </source>
</evidence>
<dbReference type="KEGG" id="ptp:RCA23_c20850"/>
<dbReference type="FunFam" id="3.40.50.620:FF:000021">
    <property type="entry name" value="Riboflavin biosynthesis protein"/>
    <property type="match status" value="1"/>
</dbReference>
<dbReference type="GO" id="GO:0005524">
    <property type="term" value="F:ATP binding"/>
    <property type="evidence" value="ECO:0007669"/>
    <property type="project" value="UniProtKB-UniRule"/>
</dbReference>
<dbReference type="Pfam" id="PF06574">
    <property type="entry name" value="FAD_syn"/>
    <property type="match status" value="1"/>
</dbReference>
<comment type="function">
    <text evidence="1">Catalyzes the phosphorylation of riboflavin to FMN followed by the adenylation of FMN to FAD.</text>
</comment>
<organism evidence="17 18">
    <name type="scientific">Planktomarina temperata RCA23</name>
    <dbReference type="NCBI Taxonomy" id="666509"/>
    <lineage>
        <taxon>Bacteria</taxon>
        <taxon>Pseudomonadati</taxon>
        <taxon>Pseudomonadota</taxon>
        <taxon>Alphaproteobacteria</taxon>
        <taxon>Rhodobacterales</taxon>
        <taxon>Paracoccaceae</taxon>
        <taxon>Planktomarina</taxon>
    </lineage>
</organism>
<dbReference type="CDD" id="cd02064">
    <property type="entry name" value="FAD_synthetase_N"/>
    <property type="match status" value="1"/>
</dbReference>
<comment type="catalytic activity">
    <reaction evidence="14 15">
        <text>FMN + ATP + H(+) = FAD + diphosphate</text>
        <dbReference type="Rhea" id="RHEA:17237"/>
        <dbReference type="ChEBI" id="CHEBI:15378"/>
        <dbReference type="ChEBI" id="CHEBI:30616"/>
        <dbReference type="ChEBI" id="CHEBI:33019"/>
        <dbReference type="ChEBI" id="CHEBI:57692"/>
        <dbReference type="ChEBI" id="CHEBI:58210"/>
        <dbReference type="EC" id="2.7.7.2"/>
    </reaction>
</comment>
<dbReference type="PANTHER" id="PTHR22749:SF6">
    <property type="entry name" value="RIBOFLAVIN KINASE"/>
    <property type="match status" value="1"/>
</dbReference>
<evidence type="ECO:0000256" key="8">
    <source>
        <dbReference type="ARBA" id="ARBA00022741"/>
    </source>
</evidence>
<evidence type="ECO:0000256" key="7">
    <source>
        <dbReference type="ARBA" id="ARBA00022695"/>
    </source>
</evidence>
<gene>
    <name evidence="17" type="primary">ribF</name>
    <name evidence="17" type="ORF">RCA23_c20850</name>
</gene>
<comment type="catalytic activity">
    <reaction evidence="13 15">
        <text>riboflavin + ATP = FMN + ADP + H(+)</text>
        <dbReference type="Rhea" id="RHEA:14357"/>
        <dbReference type="ChEBI" id="CHEBI:15378"/>
        <dbReference type="ChEBI" id="CHEBI:30616"/>
        <dbReference type="ChEBI" id="CHEBI:57986"/>
        <dbReference type="ChEBI" id="CHEBI:58210"/>
        <dbReference type="ChEBI" id="CHEBI:456216"/>
        <dbReference type="EC" id="2.7.1.26"/>
    </reaction>
</comment>
<dbReference type="SUPFAM" id="SSF52374">
    <property type="entry name" value="Nucleotidylyl transferase"/>
    <property type="match status" value="1"/>
</dbReference>
<dbReference type="PANTHER" id="PTHR22749">
    <property type="entry name" value="RIBOFLAVIN KINASE/FMN ADENYLYLTRANSFERASE"/>
    <property type="match status" value="1"/>
</dbReference>
<feature type="domain" description="Riboflavin kinase" evidence="16">
    <location>
        <begin position="186"/>
        <end position="313"/>
    </location>
</feature>
<accession>A0AAN0RK23</accession>
<protein>
    <recommendedName>
        <fullName evidence="15">Riboflavin biosynthesis protein</fullName>
    </recommendedName>
    <domain>
        <recommendedName>
            <fullName evidence="15">Riboflavin kinase</fullName>
            <ecNumber evidence="15">2.7.1.26</ecNumber>
        </recommendedName>
        <alternativeName>
            <fullName evidence="15">Flavokinase</fullName>
        </alternativeName>
    </domain>
    <domain>
        <recommendedName>
            <fullName evidence="15">FMN adenylyltransferase</fullName>
            <ecNumber evidence="15">2.7.7.2</ecNumber>
        </recommendedName>
        <alternativeName>
            <fullName evidence="15">FAD pyrophosphorylase</fullName>
        </alternativeName>
        <alternativeName>
            <fullName evidence="15">FAD synthase</fullName>
        </alternativeName>
    </domain>
</protein>
<dbReference type="EC" id="2.7.7.2" evidence="15"/>
<proteinExistence type="inferred from homology"/>
<evidence type="ECO:0000256" key="12">
    <source>
        <dbReference type="ARBA" id="ARBA00023268"/>
    </source>
</evidence>
<dbReference type="InterPro" id="IPR015864">
    <property type="entry name" value="FAD_synthase"/>
</dbReference>
<dbReference type="EMBL" id="CP003984">
    <property type="protein sequence ID" value="AII87616.1"/>
    <property type="molecule type" value="Genomic_DNA"/>
</dbReference>
<evidence type="ECO:0000256" key="4">
    <source>
        <dbReference type="ARBA" id="ARBA00022630"/>
    </source>
</evidence>
<comment type="pathway">
    <text evidence="2 15">Cofactor biosynthesis; FAD biosynthesis; FAD from FMN: step 1/1.</text>
</comment>
<dbReference type="SMART" id="SM00904">
    <property type="entry name" value="Flavokinase"/>
    <property type="match status" value="1"/>
</dbReference>
<evidence type="ECO:0000313" key="17">
    <source>
        <dbReference type="EMBL" id="AII87616.1"/>
    </source>
</evidence>
<evidence type="ECO:0000256" key="5">
    <source>
        <dbReference type="ARBA" id="ARBA00022643"/>
    </source>
</evidence>
<keyword evidence="4 15" id="KW-0285">Flavoprotein</keyword>
<keyword evidence="10 15" id="KW-0274">FAD</keyword>
<dbReference type="InterPro" id="IPR023465">
    <property type="entry name" value="Riboflavin_kinase_dom_sf"/>
</dbReference>
<dbReference type="Gene3D" id="2.40.30.30">
    <property type="entry name" value="Riboflavin kinase-like"/>
    <property type="match status" value="1"/>
</dbReference>
<dbReference type="GO" id="GO:0008531">
    <property type="term" value="F:riboflavin kinase activity"/>
    <property type="evidence" value="ECO:0007669"/>
    <property type="project" value="UniProtKB-UniRule"/>
</dbReference>
<evidence type="ECO:0000256" key="1">
    <source>
        <dbReference type="ARBA" id="ARBA00002121"/>
    </source>
</evidence>
<dbReference type="SUPFAM" id="SSF82114">
    <property type="entry name" value="Riboflavin kinase-like"/>
    <property type="match status" value="1"/>
</dbReference>
<evidence type="ECO:0000256" key="15">
    <source>
        <dbReference type="PIRNR" id="PIRNR004491"/>
    </source>
</evidence>
<keyword evidence="8 15" id="KW-0547">Nucleotide-binding</keyword>
<dbReference type="GO" id="GO:0006747">
    <property type="term" value="P:FAD biosynthetic process"/>
    <property type="evidence" value="ECO:0007669"/>
    <property type="project" value="UniProtKB-UniRule"/>
</dbReference>
<evidence type="ECO:0000256" key="3">
    <source>
        <dbReference type="ARBA" id="ARBA00005201"/>
    </source>
</evidence>
<evidence type="ECO:0000256" key="9">
    <source>
        <dbReference type="ARBA" id="ARBA00022777"/>
    </source>
</evidence>
<dbReference type="GO" id="GO:0009231">
    <property type="term" value="P:riboflavin biosynthetic process"/>
    <property type="evidence" value="ECO:0007669"/>
    <property type="project" value="InterPro"/>
</dbReference>
<evidence type="ECO:0000256" key="11">
    <source>
        <dbReference type="ARBA" id="ARBA00022840"/>
    </source>
</evidence>
<dbReference type="AlphaFoldDB" id="A0AAN0RK23"/>
<comment type="similarity">
    <text evidence="15">Belongs to the ribF family.</text>
</comment>
<dbReference type="EC" id="2.7.1.26" evidence="15"/>
<keyword evidence="5 15" id="KW-0288">FMN</keyword>
<keyword evidence="12" id="KW-0511">Multifunctional enzyme</keyword>
<sequence>MRRFQTNLVEQDARGAAVAIGNFDGVHLGHQAVIDVARTAAARSGAPLGILTFEPHPRSFFAKKNGSDLPPFRLMNAEARAHRLEKLGVELLLELPFDQALCDLSDWDFCKEILSDGFGLTHVVVGADFCFGKGRSGTAQTLTEHGQRLGFDVTIADLKNHEAEIISSTNIRKALAAADPQRAAAMLGHWHRLEGAVEHGEKRGRELGYPTANMSIEGLQPPAFGVYAVLVDVLTGPHKGSFHGAASIGVRPMFGENRPNCETFIFDFKGDLYGETLSVGLVAYLRSEQTFDGLEALIEQMDADCSQARRILSAL</sequence>
<name>A0AAN0RK23_9RHOB</name>
<evidence type="ECO:0000313" key="18">
    <source>
        <dbReference type="Proteomes" id="UP000028680"/>
    </source>
</evidence>
<dbReference type="GeneID" id="93367871"/>
<evidence type="ECO:0000256" key="6">
    <source>
        <dbReference type="ARBA" id="ARBA00022679"/>
    </source>
</evidence>
<evidence type="ECO:0000256" key="14">
    <source>
        <dbReference type="ARBA" id="ARBA00049494"/>
    </source>
</evidence>
<evidence type="ECO:0000256" key="13">
    <source>
        <dbReference type="ARBA" id="ARBA00047880"/>
    </source>
</evidence>
<dbReference type="InterPro" id="IPR015865">
    <property type="entry name" value="Riboflavin_kinase_bac/euk"/>
</dbReference>
<keyword evidence="7 15" id="KW-0548">Nucleotidyltransferase</keyword>
<dbReference type="Pfam" id="PF01687">
    <property type="entry name" value="Flavokinase"/>
    <property type="match status" value="1"/>
</dbReference>
<dbReference type="InterPro" id="IPR002606">
    <property type="entry name" value="Riboflavin_kinase_bac"/>
</dbReference>
<dbReference type="Gene3D" id="3.40.50.620">
    <property type="entry name" value="HUPs"/>
    <property type="match status" value="1"/>
</dbReference>
<dbReference type="Proteomes" id="UP000028680">
    <property type="component" value="Chromosome"/>
</dbReference>
<dbReference type="NCBIfam" id="TIGR00083">
    <property type="entry name" value="ribF"/>
    <property type="match status" value="1"/>
</dbReference>
<keyword evidence="6 15" id="KW-0808">Transferase</keyword>
<keyword evidence="9 15" id="KW-0418">Kinase</keyword>
<evidence type="ECO:0000256" key="10">
    <source>
        <dbReference type="ARBA" id="ARBA00022827"/>
    </source>
</evidence>
<dbReference type="InterPro" id="IPR023468">
    <property type="entry name" value="Riboflavin_kinase"/>
</dbReference>
<dbReference type="NCBIfam" id="NF004160">
    <property type="entry name" value="PRK05627.1-3"/>
    <property type="match status" value="1"/>
</dbReference>
<evidence type="ECO:0000259" key="16">
    <source>
        <dbReference type="SMART" id="SM00904"/>
    </source>
</evidence>
<dbReference type="GO" id="GO:0009398">
    <property type="term" value="P:FMN biosynthetic process"/>
    <property type="evidence" value="ECO:0007669"/>
    <property type="project" value="UniProtKB-UniRule"/>
</dbReference>
<keyword evidence="11 15" id="KW-0067">ATP-binding</keyword>
<keyword evidence="18" id="KW-1185">Reference proteome</keyword>
<dbReference type="GO" id="GO:0003919">
    <property type="term" value="F:FMN adenylyltransferase activity"/>
    <property type="evidence" value="ECO:0007669"/>
    <property type="project" value="UniProtKB-UniRule"/>
</dbReference>
<reference evidence="17 18" key="1">
    <citation type="journal article" date="2014" name="ISME J.">
        <title>Adaptation of an abundant Roseobacter RCA organism to pelagic systems revealed by genomic and transcriptomic analyses.</title>
        <authorList>
            <person name="Voget S."/>
            <person name="Wemheuer B."/>
            <person name="Brinkhoff T."/>
            <person name="Vollmers J."/>
            <person name="Dietrich S."/>
            <person name="Giebel H.A."/>
            <person name="Beardsley C."/>
            <person name="Sardemann C."/>
            <person name="Bakenhus I."/>
            <person name="Billerbeck S."/>
            <person name="Daniel R."/>
            <person name="Simon M."/>
        </authorList>
    </citation>
    <scope>NUCLEOTIDE SEQUENCE [LARGE SCALE GENOMIC DNA]</scope>
    <source>
        <strain evidence="17 18">RCA23</strain>
    </source>
</reference>
<dbReference type="PIRSF" id="PIRSF004491">
    <property type="entry name" value="FAD_Synth"/>
    <property type="match status" value="1"/>
</dbReference>